<evidence type="ECO:0000256" key="6">
    <source>
        <dbReference type="ARBA" id="ARBA00022679"/>
    </source>
</evidence>
<dbReference type="InterPro" id="IPR003660">
    <property type="entry name" value="HAMP_dom"/>
</dbReference>
<dbReference type="Pfam" id="PF00672">
    <property type="entry name" value="HAMP"/>
    <property type="match status" value="1"/>
</dbReference>
<keyword evidence="7" id="KW-0547">Nucleotide-binding</keyword>
<proteinExistence type="predicted"/>
<dbReference type="PANTHER" id="PTHR44936">
    <property type="entry name" value="SENSOR PROTEIN CREC"/>
    <property type="match status" value="1"/>
</dbReference>
<keyword evidence="8 13" id="KW-0418">Kinase</keyword>
<keyword evidence="6" id="KW-0808">Transferase</keyword>
<evidence type="ECO:0000256" key="1">
    <source>
        <dbReference type="ARBA" id="ARBA00000085"/>
    </source>
</evidence>
<comment type="catalytic activity">
    <reaction evidence="1">
        <text>ATP + protein L-histidine = ADP + protein N-phospho-L-histidine.</text>
        <dbReference type="EC" id="2.7.13.3"/>
    </reaction>
</comment>
<evidence type="ECO:0000256" key="5">
    <source>
        <dbReference type="ARBA" id="ARBA00022553"/>
    </source>
</evidence>
<dbReference type="GO" id="GO:0005886">
    <property type="term" value="C:plasma membrane"/>
    <property type="evidence" value="ECO:0007669"/>
    <property type="project" value="UniProtKB-SubCell"/>
</dbReference>
<dbReference type="InterPro" id="IPR036097">
    <property type="entry name" value="HisK_dim/P_sf"/>
</dbReference>
<dbReference type="Gene3D" id="1.10.287.130">
    <property type="match status" value="1"/>
</dbReference>
<dbReference type="SUPFAM" id="SSF158472">
    <property type="entry name" value="HAMP domain-like"/>
    <property type="match status" value="1"/>
</dbReference>
<dbReference type="FunFam" id="3.30.565.10:FF:000006">
    <property type="entry name" value="Sensor histidine kinase WalK"/>
    <property type="match status" value="1"/>
</dbReference>
<comment type="caution">
    <text evidence="13">The sequence shown here is derived from an EMBL/GenBank/DDBJ whole genome shotgun (WGS) entry which is preliminary data.</text>
</comment>
<dbReference type="OrthoDB" id="9804645at2"/>
<dbReference type="SMART" id="SM00304">
    <property type="entry name" value="HAMP"/>
    <property type="match status" value="1"/>
</dbReference>
<dbReference type="EMBL" id="AFWT01000001">
    <property type="protein sequence ID" value="EGV33857.1"/>
    <property type="molecule type" value="Genomic_DNA"/>
</dbReference>
<dbReference type="SMART" id="SM00388">
    <property type="entry name" value="HisKA"/>
    <property type="match status" value="1"/>
</dbReference>
<evidence type="ECO:0000313" key="14">
    <source>
        <dbReference type="Proteomes" id="UP000004200"/>
    </source>
</evidence>
<accession>G2DVV1</accession>
<dbReference type="SUPFAM" id="SSF55874">
    <property type="entry name" value="ATPase domain of HSP90 chaperone/DNA topoisomerase II/histidine kinase"/>
    <property type="match status" value="1"/>
</dbReference>
<evidence type="ECO:0000256" key="4">
    <source>
        <dbReference type="ARBA" id="ARBA00022475"/>
    </source>
</evidence>
<dbReference type="Pfam" id="PF00512">
    <property type="entry name" value="HisKA"/>
    <property type="match status" value="1"/>
</dbReference>
<dbReference type="InterPro" id="IPR003594">
    <property type="entry name" value="HATPase_dom"/>
</dbReference>
<feature type="domain" description="HAMP" evidence="12">
    <location>
        <begin position="168"/>
        <end position="220"/>
    </location>
</feature>
<evidence type="ECO:0000256" key="9">
    <source>
        <dbReference type="ARBA" id="ARBA00022840"/>
    </source>
</evidence>
<gene>
    <name evidence="13" type="ORF">ThidrDRAFT_0012</name>
</gene>
<dbReference type="GO" id="GO:0005524">
    <property type="term" value="F:ATP binding"/>
    <property type="evidence" value="ECO:0007669"/>
    <property type="project" value="UniProtKB-KW"/>
</dbReference>
<evidence type="ECO:0000256" key="2">
    <source>
        <dbReference type="ARBA" id="ARBA00004651"/>
    </source>
</evidence>
<comment type="subcellular location">
    <subcellularLocation>
        <location evidence="2">Cell membrane</location>
        <topology evidence="2">Multi-pass membrane protein</topology>
    </subcellularLocation>
</comment>
<feature type="domain" description="Histidine kinase" evidence="11">
    <location>
        <begin position="228"/>
        <end position="448"/>
    </location>
</feature>
<evidence type="ECO:0000313" key="13">
    <source>
        <dbReference type="EMBL" id="EGV33857.1"/>
    </source>
</evidence>
<dbReference type="InterPro" id="IPR005467">
    <property type="entry name" value="His_kinase_dom"/>
</dbReference>
<dbReference type="PANTHER" id="PTHR44936:SF10">
    <property type="entry name" value="SENSOR PROTEIN RSTB"/>
    <property type="match status" value="1"/>
</dbReference>
<dbReference type="STRING" id="765913.ThidrDRAFT_0012"/>
<keyword evidence="14" id="KW-1185">Reference proteome</keyword>
<dbReference type="GO" id="GO:0000155">
    <property type="term" value="F:phosphorelay sensor kinase activity"/>
    <property type="evidence" value="ECO:0007669"/>
    <property type="project" value="InterPro"/>
</dbReference>
<evidence type="ECO:0000256" key="7">
    <source>
        <dbReference type="ARBA" id="ARBA00022741"/>
    </source>
</evidence>
<dbReference type="CDD" id="cd00082">
    <property type="entry name" value="HisKA"/>
    <property type="match status" value="1"/>
</dbReference>
<feature type="transmembrane region" description="Helical" evidence="10">
    <location>
        <begin position="12"/>
        <end position="34"/>
    </location>
</feature>
<name>G2DVV1_9GAMM</name>
<evidence type="ECO:0000259" key="11">
    <source>
        <dbReference type="PROSITE" id="PS50109"/>
    </source>
</evidence>
<dbReference type="eggNOG" id="COG2205">
    <property type="taxonomic scope" value="Bacteria"/>
</dbReference>
<evidence type="ECO:0000256" key="8">
    <source>
        <dbReference type="ARBA" id="ARBA00022777"/>
    </source>
</evidence>
<dbReference type="InterPro" id="IPR050980">
    <property type="entry name" value="2C_sensor_his_kinase"/>
</dbReference>
<dbReference type="SMART" id="SM00387">
    <property type="entry name" value="HATPase_c"/>
    <property type="match status" value="1"/>
</dbReference>
<feature type="transmembrane region" description="Helical" evidence="10">
    <location>
        <begin position="145"/>
        <end position="167"/>
    </location>
</feature>
<reference evidence="13 14" key="1">
    <citation type="submission" date="2011-06" db="EMBL/GenBank/DDBJ databases">
        <title>The draft genome of Thiorhodococcus drewsii AZ1.</title>
        <authorList>
            <consortium name="US DOE Joint Genome Institute (JGI-PGF)"/>
            <person name="Lucas S."/>
            <person name="Han J."/>
            <person name="Lapidus A."/>
            <person name="Cheng J.-F."/>
            <person name="Goodwin L."/>
            <person name="Pitluck S."/>
            <person name="Peters L."/>
            <person name="Land M.L."/>
            <person name="Hauser L."/>
            <person name="Vogl K."/>
            <person name="Liu Z."/>
            <person name="Imhoff J."/>
            <person name="Thiel V."/>
            <person name="Frigaard N.-U."/>
            <person name="Bryant D.A."/>
            <person name="Woyke T.J."/>
        </authorList>
    </citation>
    <scope>NUCLEOTIDE SEQUENCE [LARGE SCALE GENOMIC DNA]</scope>
    <source>
        <strain evidence="13 14">AZ1</strain>
    </source>
</reference>
<dbReference type="Pfam" id="PF02518">
    <property type="entry name" value="HATPase_c"/>
    <property type="match status" value="1"/>
</dbReference>
<keyword evidence="10" id="KW-1133">Transmembrane helix</keyword>
<protein>
    <recommendedName>
        <fullName evidence="3">histidine kinase</fullName>
        <ecNumber evidence="3">2.7.13.3</ecNumber>
    </recommendedName>
</protein>
<keyword evidence="9" id="KW-0067">ATP-binding</keyword>
<dbReference type="InterPro" id="IPR003661">
    <property type="entry name" value="HisK_dim/P_dom"/>
</dbReference>
<keyword evidence="10" id="KW-0812">Transmembrane</keyword>
<dbReference type="RefSeq" id="WP_007038728.1">
    <property type="nucleotide sequence ID" value="NZ_AFWT01000001.1"/>
</dbReference>
<organism evidence="13 14">
    <name type="scientific">Thiorhodococcus drewsii AZ1</name>
    <dbReference type="NCBI Taxonomy" id="765913"/>
    <lineage>
        <taxon>Bacteria</taxon>
        <taxon>Pseudomonadati</taxon>
        <taxon>Pseudomonadota</taxon>
        <taxon>Gammaproteobacteria</taxon>
        <taxon>Chromatiales</taxon>
        <taxon>Chromatiaceae</taxon>
        <taxon>Thiorhodococcus</taxon>
    </lineage>
</organism>
<dbReference type="Proteomes" id="UP000004200">
    <property type="component" value="Unassembled WGS sequence"/>
</dbReference>
<dbReference type="Gene3D" id="6.10.340.10">
    <property type="match status" value="1"/>
</dbReference>
<keyword evidence="10" id="KW-0472">Membrane</keyword>
<dbReference type="SUPFAM" id="SSF47384">
    <property type="entry name" value="Homodimeric domain of signal transducing histidine kinase"/>
    <property type="match status" value="1"/>
</dbReference>
<dbReference type="PROSITE" id="PS50109">
    <property type="entry name" value="HIS_KIN"/>
    <property type="match status" value="1"/>
</dbReference>
<keyword evidence="4" id="KW-1003">Cell membrane</keyword>
<dbReference type="PRINTS" id="PR00344">
    <property type="entry name" value="BCTRLSENSOR"/>
</dbReference>
<dbReference type="InterPro" id="IPR004358">
    <property type="entry name" value="Sig_transdc_His_kin-like_C"/>
</dbReference>
<evidence type="ECO:0000256" key="3">
    <source>
        <dbReference type="ARBA" id="ARBA00012438"/>
    </source>
</evidence>
<dbReference type="EC" id="2.7.13.3" evidence="3"/>
<dbReference type="AlphaFoldDB" id="G2DVV1"/>
<dbReference type="Gene3D" id="3.30.565.10">
    <property type="entry name" value="Histidine kinase-like ATPase, C-terminal domain"/>
    <property type="match status" value="1"/>
</dbReference>
<dbReference type="PROSITE" id="PS50885">
    <property type="entry name" value="HAMP"/>
    <property type="match status" value="1"/>
</dbReference>
<keyword evidence="5" id="KW-0597">Phosphoprotein</keyword>
<dbReference type="InterPro" id="IPR036890">
    <property type="entry name" value="HATPase_C_sf"/>
</dbReference>
<evidence type="ECO:0000256" key="10">
    <source>
        <dbReference type="SAM" id="Phobius"/>
    </source>
</evidence>
<sequence length="448" mass="49510">MRYPRRRLFWRIYLFGLFLVCLATLAVVATTILVQPESRYHGRPERLHQVLAAELEPLLGRPEALEAGLRRLAGALERSAAIYDRDGTPLARTGGAPPVPLTAEELAKVGGWHPLHRQSDGWVHAVALGGPDGAYLLVQGAEAGFAGLLIALAAVLLVVALASWPLARAFARPLERLTATAHRLAAGELSARSGLVRGDELGDLSRSLDEMASRLEHRIRAEKELFANLSHEIRTPLARLRVALELLEDVPGDFEETLDRLQGVGADLTELERLVDNVLINSRLDLIGRVPDQHFLQRRPIDLNEVVTGVLERFARYHPEQRLDAEIADALPVAWVDPGQICRVFDNLLENAVKYNRNATPLRLTAGSDTGRFWFEIEDAGEGVPPEDLEQLFDPFFRSHRCRSRQTGGSGLGLTISKRIVEAHAGRISARLNPKGGMTFRFEIPTAN</sequence>
<evidence type="ECO:0000259" key="12">
    <source>
        <dbReference type="PROSITE" id="PS50885"/>
    </source>
</evidence>
<dbReference type="CDD" id="cd06225">
    <property type="entry name" value="HAMP"/>
    <property type="match status" value="1"/>
</dbReference>